<dbReference type="AlphaFoldDB" id="A0A1C3KVU9"/>
<sequence length="394" mass="46352">MHDEIRTNYHFSVKNVHFFKNALSLLNVDDSKSNSTLKRNGSNSTTAERENCILFNLYSNGLMLRSLSRCKQIYCFLYIDANCFASYNMLKGVETYEERDVNSENAPDVYAEGKELKYRQNLKGRYEETDSINSDNLLTSHIIDNGHKEVVKLQAVSPLKNVRSTEEDENEYSIRKKIYEEIDEKKNCFEFLVSLYELLTALEFLNPVILNMKFDYLNKKLILQLTDEDGDTSETSICIIVDCFYKIYRLEKYSFLTNNYTYFSLQSAIFSFYLEYIIRNGDQCITFHLHAYTDEATPILKMETKNKNCQRSVQMTPKENFDEFKSCKNQIFNYRVKDFSKIPQALKISSHLRMDFQENGLLRFQFTLREYNMNGTHLCYFVQPVPDINDGSFF</sequence>
<dbReference type="VEuPathDB" id="PlasmoDB:POWCR01_120048400"/>
<name>A0A1C3KVU9_PLAOA</name>
<evidence type="ECO:0008006" key="3">
    <source>
        <dbReference type="Google" id="ProtNLM"/>
    </source>
</evidence>
<dbReference type="Gene3D" id="3.70.10.10">
    <property type="match status" value="1"/>
</dbReference>
<protein>
    <recommendedName>
        <fullName evidence="3">Rad1/Rec1/Rad17</fullName>
    </recommendedName>
</protein>
<gene>
    <name evidence="1" type="primary">PowCR01_120048400</name>
    <name evidence="1" type="ORF">POWCR01_120048400</name>
</gene>
<dbReference type="Proteomes" id="UP000243200">
    <property type="component" value="Chromosome 12"/>
</dbReference>
<organism evidence="1 2">
    <name type="scientific">Plasmodium ovale</name>
    <name type="common">malaria parasite P. ovale</name>
    <dbReference type="NCBI Taxonomy" id="36330"/>
    <lineage>
        <taxon>Eukaryota</taxon>
        <taxon>Sar</taxon>
        <taxon>Alveolata</taxon>
        <taxon>Apicomplexa</taxon>
        <taxon>Aconoidasida</taxon>
        <taxon>Haemosporida</taxon>
        <taxon>Plasmodiidae</taxon>
        <taxon>Plasmodium</taxon>
        <taxon>Plasmodium (Plasmodium)</taxon>
    </lineage>
</organism>
<dbReference type="OrthoDB" id="370514at2759"/>
<dbReference type="VEuPathDB" id="PlasmoDB:PocGH01_12053800"/>
<dbReference type="EMBL" id="LT594516">
    <property type="protein sequence ID" value="SBT78324.1"/>
    <property type="molecule type" value="Genomic_DNA"/>
</dbReference>
<reference evidence="1 2" key="1">
    <citation type="submission" date="2016-06" db="EMBL/GenBank/DDBJ databases">
        <authorList>
            <consortium name="Pathogen Informatics"/>
        </authorList>
    </citation>
    <scope>NUCLEOTIDE SEQUENCE [LARGE SCALE GENOMIC DNA]</scope>
    <source>
        <strain evidence="1">PowCR01</strain>
    </source>
</reference>
<proteinExistence type="predicted"/>
<evidence type="ECO:0000313" key="2">
    <source>
        <dbReference type="Proteomes" id="UP000243200"/>
    </source>
</evidence>
<dbReference type="SUPFAM" id="SSF55979">
    <property type="entry name" value="DNA clamp"/>
    <property type="match status" value="1"/>
</dbReference>
<accession>A0A1C3KVU9</accession>
<dbReference type="InterPro" id="IPR046938">
    <property type="entry name" value="DNA_clamp_sf"/>
</dbReference>
<evidence type="ECO:0000313" key="1">
    <source>
        <dbReference type="EMBL" id="SBT78324.1"/>
    </source>
</evidence>